<feature type="transmembrane region" description="Helical" evidence="1">
    <location>
        <begin position="282"/>
        <end position="302"/>
    </location>
</feature>
<feature type="transmembrane region" description="Helical" evidence="1">
    <location>
        <begin position="308"/>
        <end position="327"/>
    </location>
</feature>
<dbReference type="OrthoDB" id="9780358at2"/>
<dbReference type="PANTHER" id="PTHR33406">
    <property type="entry name" value="MEMBRANE PROTEIN MJ1562-RELATED"/>
    <property type="match status" value="1"/>
</dbReference>
<feature type="transmembrane region" description="Helical" evidence="1">
    <location>
        <begin position="256"/>
        <end position="275"/>
    </location>
</feature>
<name>A0A433JFG1_9PROT</name>
<feature type="transmembrane region" description="Helical" evidence="1">
    <location>
        <begin position="688"/>
        <end position="708"/>
    </location>
</feature>
<keyword evidence="3" id="KW-1185">Reference proteome</keyword>
<dbReference type="Gene3D" id="1.20.1640.10">
    <property type="entry name" value="Multidrug efflux transporter AcrB transmembrane domain"/>
    <property type="match status" value="1"/>
</dbReference>
<evidence type="ECO:0000256" key="1">
    <source>
        <dbReference type="SAM" id="Phobius"/>
    </source>
</evidence>
<gene>
    <name evidence="2" type="ORF">EJ913_01905</name>
</gene>
<feature type="transmembrane region" description="Helical" evidence="1">
    <location>
        <begin position="745"/>
        <end position="768"/>
    </location>
</feature>
<feature type="transmembrane region" description="Helical" evidence="1">
    <location>
        <begin position="434"/>
        <end position="451"/>
    </location>
</feature>
<feature type="transmembrane region" description="Helical" evidence="1">
    <location>
        <begin position="376"/>
        <end position="398"/>
    </location>
</feature>
<feature type="transmembrane region" description="Helical" evidence="1">
    <location>
        <begin position="720"/>
        <end position="739"/>
    </location>
</feature>
<dbReference type="PANTHER" id="PTHR33406:SF13">
    <property type="entry name" value="MEMBRANE PROTEIN YDFJ"/>
    <property type="match status" value="1"/>
</dbReference>
<evidence type="ECO:0000313" key="2">
    <source>
        <dbReference type="EMBL" id="RUQ75891.1"/>
    </source>
</evidence>
<comment type="caution">
    <text evidence="2">The sequence shown here is derived from an EMBL/GenBank/DDBJ whole genome shotgun (WGS) entry which is preliminary data.</text>
</comment>
<keyword evidence="1" id="KW-0812">Transmembrane</keyword>
<evidence type="ECO:0008006" key="4">
    <source>
        <dbReference type="Google" id="ProtNLM"/>
    </source>
</evidence>
<feature type="transmembrane region" description="Helical" evidence="1">
    <location>
        <begin position="639"/>
        <end position="659"/>
    </location>
</feature>
<dbReference type="EMBL" id="RZIJ01000001">
    <property type="protein sequence ID" value="RUQ75891.1"/>
    <property type="molecule type" value="Genomic_DNA"/>
</dbReference>
<dbReference type="AlphaFoldDB" id="A0A433JFG1"/>
<dbReference type="InterPro" id="IPR050545">
    <property type="entry name" value="Mycobact_MmpL"/>
</dbReference>
<keyword evidence="1" id="KW-1133">Transmembrane helix</keyword>
<accession>A0A433JFG1</accession>
<dbReference type="SUPFAM" id="SSF82866">
    <property type="entry name" value="Multidrug efflux transporter AcrB transmembrane domain"/>
    <property type="match status" value="2"/>
</dbReference>
<dbReference type="GO" id="GO:0005886">
    <property type="term" value="C:plasma membrane"/>
    <property type="evidence" value="ECO:0007669"/>
    <property type="project" value="TreeGrafter"/>
</dbReference>
<organism evidence="2 3">
    <name type="scientific">Azospirillum doebereinerae</name>
    <dbReference type="NCBI Taxonomy" id="92933"/>
    <lineage>
        <taxon>Bacteria</taxon>
        <taxon>Pseudomonadati</taxon>
        <taxon>Pseudomonadota</taxon>
        <taxon>Alphaproteobacteria</taxon>
        <taxon>Rhodospirillales</taxon>
        <taxon>Azospirillaceae</taxon>
        <taxon>Azospirillum</taxon>
    </lineage>
</organism>
<protein>
    <recommendedName>
        <fullName evidence="4">Membrane transport protein MMPL domain-containing protein</fullName>
    </recommendedName>
</protein>
<keyword evidence="1" id="KW-0472">Membrane</keyword>
<proteinExistence type="predicted"/>
<evidence type="ECO:0000313" key="3">
    <source>
        <dbReference type="Proteomes" id="UP000280346"/>
    </source>
</evidence>
<feature type="transmembrane region" description="Helical" evidence="1">
    <location>
        <begin position="347"/>
        <end position="370"/>
    </location>
</feature>
<reference evidence="2 3" key="1">
    <citation type="submission" date="2018-12" db="EMBL/GenBank/DDBJ databases">
        <authorList>
            <person name="Yang Y."/>
        </authorList>
    </citation>
    <scope>NUCLEOTIDE SEQUENCE [LARGE SCALE GENOMIC DNA]</scope>
    <source>
        <strain evidence="2 3">GSF71</strain>
    </source>
</reference>
<dbReference type="RefSeq" id="WP_126994277.1">
    <property type="nucleotide sequence ID" value="NZ_JBNPXW010000001.1"/>
</dbReference>
<dbReference type="Proteomes" id="UP000280346">
    <property type="component" value="Unassembled WGS sequence"/>
</dbReference>
<sequence length="787" mass="83154">MKRNAPRIAALVWLLVVAVAGVYLAGRVHAGLSFRTDLLALLPREEVDPVLQQANETVTRSLARRVVALVGHAGRDEARAAARRLTDDLSATGLIETAGGGFDGDRMKRIGTLYFPHRQGLLSPGDRAALKAGQGEEVAIRALSQAFGFVGLADAGLLRTDPFLLLPSFFTSLPFPLSRLTLDEGMLTVVEGGTTWILVNAVLRRDPFELAAQDAVVGAFDRSVAALRAQTPGVEVKRLGAVFFAHAGASTGMREATILTTLTIVGAVLMIVAVFRRVAPLLHNVLALGVGLGFGMAGSLALFGELHVATLLFGSSLIGVAVDYGLYYSGSLFDPALRTPRERLRSIMPGITLGLVTALSGYASLMLAPMPGLRQIAAFSILGLLATYATVVLWLPLLDRAQPARHGRGMLWAAGRLGAFWDVVLGAQHRRTRVALAALVVAAGGTGLFLLRSDDDVRRMQSLSPGLVRQQEEVQRLIGAGTASQFLLVQAPDTETALRREEAVVATLERLKGEGALAGYQMPAAFVPSAERQRENRALVRDVLEQPLLERQRAQLGLPAPTEPAVASDAPLTLDAALAGETVPFLGELVLAPGLHVVALQGLTRPDAVRAALAGAEGVRLVDPTADFSALLAKYRQRALLLTGLAALLMVPALAWRYGWRGAAGIMGPPVAAVLLTPGLLGLAGQDFSFFHAMALVLVLSIGMDYAVFCAEGGTARRPITILSVFLASLMTQLSFGLLSVSSAFAVHGFGLTMLVGILLAFLMAPLAGRCGPRRALRSDANASVLM</sequence>